<protein>
    <submittedName>
        <fullName evidence="1">Uncharacterized protein</fullName>
    </submittedName>
</protein>
<name>A0ABR8D0F3_9NOST</name>
<reference evidence="1 2" key="1">
    <citation type="journal article" date="2020" name="ISME J.">
        <title>Comparative genomics reveals insights into cyanobacterial evolution and habitat adaptation.</title>
        <authorList>
            <person name="Chen M.Y."/>
            <person name="Teng W.K."/>
            <person name="Zhao L."/>
            <person name="Hu C.X."/>
            <person name="Zhou Y.K."/>
            <person name="Han B.P."/>
            <person name="Song L.R."/>
            <person name="Shu W.S."/>
        </authorList>
    </citation>
    <scope>NUCLEOTIDE SEQUENCE [LARGE SCALE GENOMIC DNA]</scope>
    <source>
        <strain evidence="1 2">FACHB-119</strain>
    </source>
</reference>
<comment type="caution">
    <text evidence="1">The sequence shown here is derived from an EMBL/GenBank/DDBJ whole genome shotgun (WGS) entry which is preliminary data.</text>
</comment>
<sequence>MTYSRQIIDAHGAPTTELRYEPEYPELYDDDFPDTEKAMALNCLHSAKYQLDNLNENSSFSKEQRIELTKRFIDNAIKALSK</sequence>
<dbReference type="RefSeq" id="WP_190467540.1">
    <property type="nucleotide sequence ID" value="NZ_JACJSG010000004.1"/>
</dbReference>
<keyword evidence="2" id="KW-1185">Reference proteome</keyword>
<dbReference type="EMBL" id="JACJSG010000004">
    <property type="protein sequence ID" value="MBD2499871.1"/>
    <property type="molecule type" value="Genomic_DNA"/>
</dbReference>
<accession>A0ABR8D0F3</accession>
<evidence type="ECO:0000313" key="1">
    <source>
        <dbReference type="EMBL" id="MBD2499871.1"/>
    </source>
</evidence>
<evidence type="ECO:0000313" key="2">
    <source>
        <dbReference type="Proteomes" id="UP000661112"/>
    </source>
</evidence>
<organism evidence="1 2">
    <name type="scientific">Anabaena azotica FACHB-119</name>
    <dbReference type="NCBI Taxonomy" id="947527"/>
    <lineage>
        <taxon>Bacteria</taxon>
        <taxon>Bacillati</taxon>
        <taxon>Cyanobacteriota</taxon>
        <taxon>Cyanophyceae</taxon>
        <taxon>Nostocales</taxon>
        <taxon>Nostocaceae</taxon>
        <taxon>Anabaena</taxon>
        <taxon>Anabaena azotica</taxon>
    </lineage>
</organism>
<gene>
    <name evidence="1" type="ORF">H6G83_04425</name>
</gene>
<dbReference type="Proteomes" id="UP000661112">
    <property type="component" value="Unassembled WGS sequence"/>
</dbReference>
<proteinExistence type="predicted"/>